<sequence length="370" mass="38445">MSGRRIAAMAACQPTCLSRMYPIPCGSGLAREGGLVADLSLADGVHIHCCGNGYVWFRPDGRLPLANAGVPAQPKGSKGLAPASGPSPRLGVPSLRHSSGDTALRLASLHLHAACSTASNGAARHSPDKHRNEACRWGGKIKIKSRRGELTLDLVWRVYPIPCGSGLAREGGLVADLSLADGVHIHCCGNGYVWFRPDGRLPLANAGVPAQPKGSKGLAPASGPSPRLGVPSLRHSSGDTALRLASLHLHAACSTASNGAARHSPDKHRNEACRWGGKIKIKSRRGELTLDLVWRVYPIPCGSGLAREGGLIADLILRMYLIPCVGSARNGDGDVNDNAHPPGLRLPGPLVNLPAVAANSAIGCGSPVLL</sequence>
<organism evidence="2 3">
    <name type="scientific">Pseudomonas fluorescens</name>
    <dbReference type="NCBI Taxonomy" id="294"/>
    <lineage>
        <taxon>Bacteria</taxon>
        <taxon>Pseudomonadati</taxon>
        <taxon>Pseudomonadota</taxon>
        <taxon>Gammaproteobacteria</taxon>
        <taxon>Pseudomonadales</taxon>
        <taxon>Pseudomonadaceae</taxon>
        <taxon>Pseudomonas</taxon>
    </lineage>
</organism>
<dbReference type="EMBL" id="CABVIY010000001">
    <property type="protein sequence ID" value="VVP67287.1"/>
    <property type="molecule type" value="Genomic_DNA"/>
</dbReference>
<dbReference type="Proteomes" id="UP000326611">
    <property type="component" value="Unassembled WGS sequence"/>
</dbReference>
<evidence type="ECO:0000313" key="3">
    <source>
        <dbReference type="Proteomes" id="UP000326611"/>
    </source>
</evidence>
<proteinExistence type="predicted"/>
<protein>
    <submittedName>
        <fullName evidence="2">Uncharacterized protein</fullName>
    </submittedName>
</protein>
<accession>A0A5E7R1Q0</accession>
<name>A0A5E7R1Q0_PSEFL</name>
<gene>
    <name evidence="2" type="ORF">PS918_00546</name>
</gene>
<evidence type="ECO:0000256" key="1">
    <source>
        <dbReference type="SAM" id="MobiDB-lite"/>
    </source>
</evidence>
<dbReference type="AlphaFoldDB" id="A0A5E7R1Q0"/>
<feature type="region of interest" description="Disordered" evidence="1">
    <location>
        <begin position="68"/>
        <end position="98"/>
    </location>
</feature>
<evidence type="ECO:0000313" key="2">
    <source>
        <dbReference type="EMBL" id="VVP67287.1"/>
    </source>
</evidence>
<reference evidence="2 3" key="1">
    <citation type="submission" date="2019-09" db="EMBL/GenBank/DDBJ databases">
        <authorList>
            <person name="Chandra G."/>
            <person name="Truman W A."/>
        </authorList>
    </citation>
    <scope>NUCLEOTIDE SEQUENCE [LARGE SCALE GENOMIC DNA]</scope>
    <source>
        <strain evidence="2">PS918</strain>
    </source>
</reference>
<feature type="region of interest" description="Disordered" evidence="1">
    <location>
        <begin position="206"/>
        <end position="236"/>
    </location>
</feature>